<dbReference type="FunFam" id="2.30.29.180:FF:000001">
    <property type="entry name" value="Ubiquitin carboxyl-terminal hydrolase 37"/>
    <property type="match status" value="1"/>
</dbReference>
<evidence type="ECO:0000256" key="16">
    <source>
        <dbReference type="ARBA" id="ARBA00056792"/>
    </source>
</evidence>
<evidence type="ECO:0000313" key="19">
    <source>
        <dbReference type="Ensembl" id="ENSABRP00000026463.1"/>
    </source>
</evidence>
<comment type="function">
    <text evidence="16">Deubiquitinase that antagonizes the anaphase-promoting complex (APC/C) during G1/S transition by mediating deubiquitination of APC/C target proteins, thereby promoting S phase entry. Specifically mediates deubiquitination of 'Lys-11'-linked polyubiquitin chains, a specific ubiquitin-linkage type mediated by the APC/C complex.</text>
</comment>
<dbReference type="Ensembl" id="ENSABRT00000037063.1">
    <property type="protein sequence ID" value="ENSABRP00000026463.1"/>
    <property type="gene ID" value="ENSABRG00000022136.1"/>
</dbReference>
<dbReference type="GO" id="GO:0006508">
    <property type="term" value="P:proteolysis"/>
    <property type="evidence" value="ECO:0007669"/>
    <property type="project" value="UniProtKB-KW"/>
</dbReference>
<gene>
    <name evidence="19" type="primary">USP37</name>
</gene>
<dbReference type="InterPro" id="IPR038765">
    <property type="entry name" value="Papain-like_cys_pep_sf"/>
</dbReference>
<feature type="region of interest" description="Disordered" evidence="17">
    <location>
        <begin position="1"/>
        <end position="58"/>
    </location>
</feature>
<accession>A0A8B9D194</accession>
<dbReference type="FunFam" id="3.90.70.10:FF:000040">
    <property type="entry name" value="Ubiquitin carboxyl-terminal hydrolase 37"/>
    <property type="match status" value="1"/>
</dbReference>
<feature type="compositionally biased region" description="Basic and acidic residues" evidence="17">
    <location>
        <begin position="863"/>
        <end position="873"/>
    </location>
</feature>
<keyword evidence="12" id="KW-0131">Cell cycle</keyword>
<evidence type="ECO:0000256" key="2">
    <source>
        <dbReference type="ARBA" id="ARBA00009085"/>
    </source>
</evidence>
<feature type="compositionally biased region" description="Basic and acidic residues" evidence="17">
    <location>
        <begin position="820"/>
        <end position="836"/>
    </location>
</feature>
<dbReference type="InterPro" id="IPR003903">
    <property type="entry name" value="UIM_dom"/>
</dbReference>
<feature type="compositionally biased region" description="Basic and acidic residues" evidence="17">
    <location>
        <begin position="382"/>
        <end position="391"/>
    </location>
</feature>
<keyword evidence="10" id="KW-0378">Hydrolase</keyword>
<comment type="similarity">
    <text evidence="2">Belongs to the peptidase C19 family.</text>
</comment>
<evidence type="ECO:0000313" key="20">
    <source>
        <dbReference type="Proteomes" id="UP000694426"/>
    </source>
</evidence>
<dbReference type="Pfam" id="PF02809">
    <property type="entry name" value="UIM"/>
    <property type="match status" value="3"/>
</dbReference>
<evidence type="ECO:0000256" key="12">
    <source>
        <dbReference type="ARBA" id="ARBA00023306"/>
    </source>
</evidence>
<feature type="region of interest" description="Disordered" evidence="17">
    <location>
        <begin position="955"/>
        <end position="974"/>
    </location>
</feature>
<feature type="region of interest" description="Disordered" evidence="17">
    <location>
        <begin position="382"/>
        <end position="444"/>
    </location>
</feature>
<dbReference type="GO" id="GO:0000082">
    <property type="term" value="P:G1/S transition of mitotic cell cycle"/>
    <property type="evidence" value="ECO:0007669"/>
    <property type="project" value="Ensembl"/>
</dbReference>
<evidence type="ECO:0000256" key="3">
    <source>
        <dbReference type="ARBA" id="ARBA00012759"/>
    </source>
</evidence>
<dbReference type="GO" id="GO:0006275">
    <property type="term" value="P:regulation of DNA replication"/>
    <property type="evidence" value="ECO:0007669"/>
    <property type="project" value="Ensembl"/>
</dbReference>
<dbReference type="AlphaFoldDB" id="A0A8B9D194"/>
<dbReference type="InterPro" id="IPR050164">
    <property type="entry name" value="Peptidase_C19"/>
</dbReference>
<keyword evidence="8" id="KW-0498">Mitosis</keyword>
<evidence type="ECO:0000256" key="6">
    <source>
        <dbReference type="ARBA" id="ARBA00022670"/>
    </source>
</evidence>
<dbReference type="GO" id="GO:0071108">
    <property type="term" value="P:protein K48-linked deubiquitination"/>
    <property type="evidence" value="ECO:0007669"/>
    <property type="project" value="Ensembl"/>
</dbReference>
<keyword evidence="11" id="KW-0788">Thiol protease</keyword>
<dbReference type="PROSITE" id="PS50330">
    <property type="entry name" value="UIM"/>
    <property type="match status" value="3"/>
</dbReference>
<evidence type="ECO:0000256" key="10">
    <source>
        <dbReference type="ARBA" id="ARBA00022801"/>
    </source>
</evidence>
<feature type="region of interest" description="Disordered" evidence="17">
    <location>
        <begin position="786"/>
        <end position="845"/>
    </location>
</feature>
<dbReference type="SUPFAM" id="SSF54001">
    <property type="entry name" value="Cysteine proteinases"/>
    <property type="match status" value="1"/>
</dbReference>
<evidence type="ECO:0000256" key="8">
    <source>
        <dbReference type="ARBA" id="ARBA00022776"/>
    </source>
</evidence>
<evidence type="ECO:0000259" key="18">
    <source>
        <dbReference type="PROSITE" id="PS50235"/>
    </source>
</evidence>
<name>A0A8B9D194_9AVES</name>
<feature type="compositionally biased region" description="Polar residues" evidence="17">
    <location>
        <begin position="306"/>
        <end position="328"/>
    </location>
</feature>
<dbReference type="GO" id="GO:0004843">
    <property type="term" value="F:cysteine-type deubiquitinase activity"/>
    <property type="evidence" value="ECO:0007669"/>
    <property type="project" value="UniProtKB-EC"/>
</dbReference>
<comment type="catalytic activity">
    <reaction evidence="1">
        <text>Thiol-dependent hydrolysis of ester, thioester, amide, peptide and isopeptide bonds formed by the C-terminal Gly of ubiquitin (a 76-residue protein attached to proteins as an intracellular targeting signal).</text>
        <dbReference type="EC" id="3.4.19.12"/>
    </reaction>
</comment>
<dbReference type="GO" id="GO:0004197">
    <property type="term" value="F:cysteine-type endopeptidase activity"/>
    <property type="evidence" value="ECO:0007669"/>
    <property type="project" value="Ensembl"/>
</dbReference>
<dbReference type="CDD" id="cd02257">
    <property type="entry name" value="Peptidase_C19"/>
    <property type="match status" value="2"/>
</dbReference>
<dbReference type="GeneTree" id="ENSGT00940000158091"/>
<dbReference type="Gene3D" id="3.90.70.10">
    <property type="entry name" value="Cysteine proteinases"/>
    <property type="match status" value="2"/>
</dbReference>
<dbReference type="Pfam" id="PF16674">
    <property type="entry name" value="UCH_N"/>
    <property type="match status" value="1"/>
</dbReference>
<keyword evidence="20" id="KW-1185">Reference proteome</keyword>
<dbReference type="PANTHER" id="PTHR24006:SF915">
    <property type="entry name" value="UBIQUITIN CARBOXYL-TERMINAL HYDROLASE-RELATED"/>
    <property type="match status" value="1"/>
</dbReference>
<evidence type="ECO:0000256" key="5">
    <source>
        <dbReference type="ARBA" id="ARBA00022618"/>
    </source>
</evidence>
<feature type="compositionally biased region" description="Low complexity" evidence="17">
    <location>
        <begin position="16"/>
        <end position="25"/>
    </location>
</feature>
<dbReference type="InterPro" id="IPR028889">
    <property type="entry name" value="USP"/>
</dbReference>
<evidence type="ECO:0000256" key="17">
    <source>
        <dbReference type="SAM" id="MobiDB-lite"/>
    </source>
</evidence>
<feature type="compositionally biased region" description="Low complexity" evidence="17">
    <location>
        <begin position="85"/>
        <end position="98"/>
    </location>
</feature>
<feature type="domain" description="USP" evidence="18">
    <location>
        <begin position="475"/>
        <end position="1092"/>
    </location>
</feature>
<keyword evidence="9" id="KW-0833">Ubl conjugation pathway</keyword>
<evidence type="ECO:0000256" key="15">
    <source>
        <dbReference type="ARBA" id="ARBA00032476"/>
    </source>
</evidence>
<dbReference type="Pfam" id="PF00443">
    <property type="entry name" value="UCH"/>
    <property type="match status" value="1"/>
</dbReference>
<dbReference type="GO" id="GO:0005634">
    <property type="term" value="C:nucleus"/>
    <property type="evidence" value="ECO:0007669"/>
    <property type="project" value="Ensembl"/>
</dbReference>
<dbReference type="GO" id="GO:0005829">
    <property type="term" value="C:cytosol"/>
    <property type="evidence" value="ECO:0007669"/>
    <property type="project" value="TreeGrafter"/>
</dbReference>
<dbReference type="PROSITE" id="PS00973">
    <property type="entry name" value="USP_2"/>
    <property type="match status" value="1"/>
</dbReference>
<feature type="compositionally biased region" description="Polar residues" evidence="17">
    <location>
        <begin position="398"/>
        <end position="434"/>
    </location>
</feature>
<proteinExistence type="inferred from homology"/>
<evidence type="ECO:0000256" key="11">
    <source>
        <dbReference type="ARBA" id="ARBA00022807"/>
    </source>
</evidence>
<dbReference type="Gene3D" id="2.30.29.180">
    <property type="entry name" value="Ubiquitin carboxyl-terminal hydrolase 26/29/37, pleckstrin homology-like domain"/>
    <property type="match status" value="1"/>
</dbReference>
<dbReference type="GO" id="GO:0035871">
    <property type="term" value="P:protein K11-linked deubiquitination"/>
    <property type="evidence" value="ECO:0007669"/>
    <property type="project" value="Ensembl"/>
</dbReference>
<reference evidence="19" key="1">
    <citation type="submission" date="2025-08" db="UniProtKB">
        <authorList>
            <consortium name="Ensembl"/>
        </authorList>
    </citation>
    <scope>IDENTIFICATION</scope>
</reference>
<feature type="compositionally biased region" description="Polar residues" evidence="17">
    <location>
        <begin position="801"/>
        <end position="818"/>
    </location>
</feature>
<feature type="compositionally biased region" description="Basic and acidic residues" evidence="17">
    <location>
        <begin position="281"/>
        <end position="291"/>
    </location>
</feature>
<dbReference type="InterPro" id="IPR018200">
    <property type="entry name" value="USP_CS"/>
</dbReference>
<organism evidence="19 20">
    <name type="scientific">Anser brachyrhynchus</name>
    <name type="common">Pink-footed goose</name>
    <dbReference type="NCBI Taxonomy" id="132585"/>
    <lineage>
        <taxon>Eukaryota</taxon>
        <taxon>Metazoa</taxon>
        <taxon>Chordata</taxon>
        <taxon>Craniata</taxon>
        <taxon>Vertebrata</taxon>
        <taxon>Euteleostomi</taxon>
        <taxon>Archelosauria</taxon>
        <taxon>Archosauria</taxon>
        <taxon>Dinosauria</taxon>
        <taxon>Saurischia</taxon>
        <taxon>Theropoda</taxon>
        <taxon>Coelurosauria</taxon>
        <taxon>Aves</taxon>
        <taxon>Neognathae</taxon>
        <taxon>Galloanserae</taxon>
        <taxon>Anseriformes</taxon>
        <taxon>Anatidae</taxon>
        <taxon>Anserinae</taxon>
        <taxon>Anser</taxon>
    </lineage>
</organism>
<dbReference type="EC" id="3.4.19.12" evidence="3"/>
<feature type="region of interest" description="Disordered" evidence="17">
    <location>
        <begin position="85"/>
        <end position="133"/>
    </location>
</feature>
<dbReference type="InterPro" id="IPR001394">
    <property type="entry name" value="Peptidase_C19_UCH"/>
</dbReference>
<dbReference type="FunFam" id="3.90.70.10:FF:000066">
    <property type="entry name" value="Ubiquitin carboxyl-terminal hydrolase 37"/>
    <property type="match status" value="1"/>
</dbReference>
<dbReference type="SMART" id="SM00726">
    <property type="entry name" value="UIM"/>
    <property type="match status" value="3"/>
</dbReference>
<evidence type="ECO:0000256" key="14">
    <source>
        <dbReference type="ARBA" id="ARBA00030260"/>
    </source>
</evidence>
<keyword evidence="7" id="KW-0677">Repeat</keyword>
<evidence type="ECO:0000256" key="13">
    <source>
        <dbReference type="ARBA" id="ARBA00029923"/>
    </source>
</evidence>
<dbReference type="InterPro" id="IPR038093">
    <property type="entry name" value="USP37-like_PH_sf"/>
</dbReference>
<sequence>MVERGRSGPCRSAPCRAGPGRASGAGRRRHDGGSPSPARRKGCWEGGGATRQEGRGLSGAYAHAHSLRPAGRGAWRAGKGAAAPAAPAADVSGARAPACRASRGVSRGQPVPAIRRRPPPSPRGPAGGGAAGMAPLKVHGPVRMRSMQTGITKWKEGSFEIVEKDNKVSLVVHYNVGGIPKTFQLSHNIKTVTLRPNGRKLCCLMLTLKDTSFLTIDKVPFKDANEMRMYLDAVLQDRVHTAGKASQGSGSFGGVLGSRTTQKEANRQFSYIENQPPPKRVTVESKDENPFRKVLGTPARAPVKNSAGTGTPSNRVNVAASPASSTPHRTGLLENREKRKRAQPPGSEMSEDYPKENDSSTNNKALSDPAWKYLNSSREKQLNLKQAEENRTSGVLPLQSSSFYGSRSSPKEYSTGSSTLDRSGVSSQTPSSKRSLGFLSQPAPLSVKKMRSNQDYTGWNKPRVPLSTHPQQQLQGFSNLGNTCYMNAILQSLFSIQSFANDLLKQGIPWKKIPLNALIRRFAHLLAKKDVCSPEVKKELLKKVKSAISATAERFSGYMQNDAHEFLSQCLDQLKEDMEKLNKTWKSEPVPNDDNSPGRASDDLSATKVYTCPVISNLEFEVQHSIICKMCGETVTKREQFNDLSIDLPRRKKLLPSRSIQDSLDLFFRAEEIEYSCEKCNGKSAVVTHKFNRLPRVLILHLKRYSFNVALSLNHKVGQQVVIPRYLTLLSHCTESTRLPLTLGWSAHSAISRPLKASQMVNSCTISTSTPCRKYTFKSKSPTALYVDSDSDDEPLKRSVAHSQRLCNIPSRDQQQLQEEQEKGSKRSKMEADKPELGNAGFDGMSEDELLAAVLEISKREASLSLSHDEDKPTSSPDTGFGDDEIQELPENLETMEMEKPKAALESGPANFTEITKDFDENKENKTPEGSQGEVDWLQQYDMEREREEQELQQALAQSLQEQEAREQKEDDDLKRATELSLQEFNSSLLDSVGSDEDSGNEDVLDMEYSEAEAEELKRNAETGELPHSYRLISIVSHIGSTSSSGHYISDVYDIKKQSWFTYNDLEVSRTLETTVQCDRDRSGYIFFYMHKDIFDELLETEKNAQPLTMEVGRSIRQPL</sequence>
<dbReference type="Proteomes" id="UP000694426">
    <property type="component" value="Unplaced"/>
</dbReference>
<dbReference type="PANTHER" id="PTHR24006">
    <property type="entry name" value="UBIQUITIN CARBOXYL-TERMINAL HYDROLASE"/>
    <property type="match status" value="1"/>
</dbReference>
<keyword evidence="6" id="KW-0645">Protease</keyword>
<feature type="region of interest" description="Disordered" evidence="17">
    <location>
        <begin position="266"/>
        <end position="369"/>
    </location>
</feature>
<reference evidence="19" key="2">
    <citation type="submission" date="2025-09" db="UniProtKB">
        <authorList>
            <consortium name="Ensembl"/>
        </authorList>
    </citation>
    <scope>IDENTIFICATION</scope>
</reference>
<dbReference type="PROSITE" id="PS50235">
    <property type="entry name" value="USP_3"/>
    <property type="match status" value="1"/>
</dbReference>
<protein>
    <recommendedName>
        <fullName evidence="4">Ubiquitin carboxyl-terminal hydrolase 37</fullName>
        <ecNumber evidence="3">3.4.19.12</ecNumber>
    </recommendedName>
    <alternativeName>
        <fullName evidence="14">Deubiquitinating enzyme 37</fullName>
    </alternativeName>
    <alternativeName>
        <fullName evidence="13">Ubiquitin thioesterase 37</fullName>
    </alternativeName>
    <alternativeName>
        <fullName evidence="15">Ubiquitin-specific-processing protease 37</fullName>
    </alternativeName>
</protein>
<evidence type="ECO:0000256" key="4">
    <source>
        <dbReference type="ARBA" id="ARBA00014563"/>
    </source>
</evidence>
<keyword evidence="5" id="KW-0132">Cell division</keyword>
<dbReference type="CDD" id="cd13312">
    <property type="entry name" value="PH_USP37_like"/>
    <property type="match status" value="1"/>
</dbReference>
<evidence type="ECO:0000256" key="9">
    <source>
        <dbReference type="ARBA" id="ARBA00022786"/>
    </source>
</evidence>
<evidence type="ECO:0000256" key="7">
    <source>
        <dbReference type="ARBA" id="ARBA00022737"/>
    </source>
</evidence>
<dbReference type="GO" id="GO:0051301">
    <property type="term" value="P:cell division"/>
    <property type="evidence" value="ECO:0007669"/>
    <property type="project" value="UniProtKB-KW"/>
</dbReference>
<dbReference type="GO" id="GO:0019901">
    <property type="term" value="F:protein kinase binding"/>
    <property type="evidence" value="ECO:0007669"/>
    <property type="project" value="Ensembl"/>
</dbReference>
<evidence type="ECO:0000256" key="1">
    <source>
        <dbReference type="ARBA" id="ARBA00000707"/>
    </source>
</evidence>
<feature type="compositionally biased region" description="Basic and acidic residues" evidence="17">
    <location>
        <begin position="963"/>
        <end position="974"/>
    </location>
</feature>
<dbReference type="PROSITE" id="PS00972">
    <property type="entry name" value="USP_1"/>
    <property type="match status" value="1"/>
</dbReference>
<feature type="region of interest" description="Disordered" evidence="17">
    <location>
        <begin position="863"/>
        <end position="885"/>
    </location>
</feature>
<dbReference type="InterPro" id="IPR032069">
    <property type="entry name" value="USP37-like_PH"/>
</dbReference>